<proteinExistence type="predicted"/>
<evidence type="ECO:0000313" key="2">
    <source>
        <dbReference type="Proteomes" id="UP000076852"/>
    </source>
</evidence>
<dbReference type="AlphaFoldDB" id="A0A160FH94"/>
<dbReference type="KEGG" id="buz:AYM40_03355"/>
<gene>
    <name evidence="1" type="ORF">AYM40_03355</name>
</gene>
<reference evidence="1 2" key="1">
    <citation type="journal article" date="2016" name="Gene">
        <title>PacBio SMRT assembly of a complex multi-replicon genome reveals chlorocatechol degradative operon in a region of genome plasticity.</title>
        <authorList>
            <person name="Ricker N."/>
            <person name="Shen S.Y."/>
            <person name="Goordial J."/>
            <person name="Jin S."/>
            <person name="Fulthorpe R.R."/>
        </authorList>
    </citation>
    <scope>NUCLEOTIDE SEQUENCE [LARGE SCALE GENOMIC DNA]</scope>
    <source>
        <strain evidence="1 2">OLGA172</strain>
    </source>
</reference>
<accession>A0A160FH94</accession>
<evidence type="ECO:0000313" key="1">
    <source>
        <dbReference type="EMBL" id="ANB71510.1"/>
    </source>
</evidence>
<name>A0A160FH94_9BURK</name>
<dbReference type="EMBL" id="CP014578">
    <property type="protein sequence ID" value="ANB71510.1"/>
    <property type="molecule type" value="Genomic_DNA"/>
</dbReference>
<protein>
    <submittedName>
        <fullName evidence="1">Uncharacterized protein</fullName>
    </submittedName>
</protein>
<dbReference type="Proteomes" id="UP000076852">
    <property type="component" value="Chromosome 1"/>
</dbReference>
<dbReference type="STRING" id="1804984.AYM40_03355"/>
<keyword evidence="2" id="KW-1185">Reference proteome</keyword>
<organism evidence="1 2">
    <name type="scientific">Paraburkholderia phytofirmans OLGA172</name>
    <dbReference type="NCBI Taxonomy" id="1417228"/>
    <lineage>
        <taxon>Bacteria</taxon>
        <taxon>Pseudomonadati</taxon>
        <taxon>Pseudomonadota</taxon>
        <taxon>Betaproteobacteria</taxon>
        <taxon>Burkholderiales</taxon>
        <taxon>Burkholderiaceae</taxon>
        <taxon>Paraburkholderia</taxon>
    </lineage>
</organism>
<sequence length="87" mass="9442">MIVEIFSLRSCIRRHDVSIEALLLNTALVAILPSIRPKPPLFAGVTFLLSVGLTKFEFPRVTAVLLVPGNPTNGHEAPDLLFVAPLP</sequence>